<dbReference type="InterPro" id="IPR050174">
    <property type="entry name" value="Protocadherin/Cadherin-CA"/>
</dbReference>
<evidence type="ECO:0000259" key="13">
    <source>
        <dbReference type="PROSITE" id="PS50268"/>
    </source>
</evidence>
<keyword evidence="3" id="KW-0812">Transmembrane</keyword>
<keyword evidence="15" id="KW-1185">Reference proteome</keyword>
<evidence type="ECO:0000256" key="11">
    <source>
        <dbReference type="PROSITE-ProRule" id="PRU00043"/>
    </source>
</evidence>
<keyword evidence="4 12" id="KW-0732">Signal</keyword>
<dbReference type="InterPro" id="IPR002126">
    <property type="entry name" value="Cadherin-like_dom"/>
</dbReference>
<keyword evidence="2" id="KW-1003">Cell membrane</keyword>
<keyword evidence="9" id="KW-0472">Membrane</keyword>
<keyword evidence="6 11" id="KW-0106">Calcium</keyword>
<dbReference type="OrthoDB" id="6252479at2759"/>
<evidence type="ECO:0000256" key="3">
    <source>
        <dbReference type="ARBA" id="ARBA00022692"/>
    </source>
</evidence>
<dbReference type="Proteomes" id="UP000051836">
    <property type="component" value="Unassembled WGS sequence"/>
</dbReference>
<keyword evidence="8" id="KW-1133">Transmembrane helix</keyword>
<dbReference type="AlphaFoldDB" id="A0A0Q3PT39"/>
<dbReference type="InterPro" id="IPR013164">
    <property type="entry name" value="Cadherin_N"/>
</dbReference>
<dbReference type="Gene3D" id="2.60.40.60">
    <property type="entry name" value="Cadherins"/>
    <property type="match status" value="1"/>
</dbReference>
<evidence type="ECO:0000256" key="4">
    <source>
        <dbReference type="ARBA" id="ARBA00022729"/>
    </source>
</evidence>
<proteinExistence type="predicted"/>
<feature type="domain" description="Cadherin" evidence="13">
    <location>
        <begin position="27"/>
        <end position="135"/>
    </location>
</feature>
<accession>A0A0Q3PT39</accession>
<dbReference type="CDD" id="cd11304">
    <property type="entry name" value="Cadherin_repeat"/>
    <property type="match status" value="1"/>
</dbReference>
<dbReference type="PANTHER" id="PTHR24028">
    <property type="entry name" value="CADHERIN-87A"/>
    <property type="match status" value="1"/>
</dbReference>
<dbReference type="PANTHER" id="PTHR24028:SF133">
    <property type="entry name" value="PROTOCADHERIN ALPHA-4"/>
    <property type="match status" value="1"/>
</dbReference>
<gene>
    <name evidence="14" type="ORF">AAES_108032</name>
</gene>
<dbReference type="PROSITE" id="PS50268">
    <property type="entry name" value="CADHERIN_2"/>
    <property type="match status" value="1"/>
</dbReference>
<dbReference type="SUPFAM" id="SSF49313">
    <property type="entry name" value="Cadherin-like"/>
    <property type="match status" value="1"/>
</dbReference>
<evidence type="ECO:0000256" key="7">
    <source>
        <dbReference type="ARBA" id="ARBA00022889"/>
    </source>
</evidence>
<keyword evidence="5" id="KW-0677">Repeat</keyword>
<sequence>MGGVCRGPLLLVLQLAWGLVGGQVRYSVPEEAKAGTVVGRLAQDLGLEAGEPEARRLRLVSQGRRASVEGPFRVGLYSGEVVTARSLEEADGPRQRLVIVVRDHGEPARSATATLSVSLPLMKLQMILRYNVPQNQFSCSSFSEDDTSDSVCKLLIHEENAFWKNRFLFGCGVFMLDRVNVTSLKCL</sequence>
<dbReference type="InterPro" id="IPR015919">
    <property type="entry name" value="Cadherin-like_sf"/>
</dbReference>
<dbReference type="GO" id="GO:0005886">
    <property type="term" value="C:plasma membrane"/>
    <property type="evidence" value="ECO:0007669"/>
    <property type="project" value="UniProtKB-SubCell"/>
</dbReference>
<evidence type="ECO:0000256" key="10">
    <source>
        <dbReference type="ARBA" id="ARBA00023180"/>
    </source>
</evidence>
<dbReference type="STRING" id="12930.A0A0Q3PT39"/>
<name>A0A0Q3PT39_AMAAE</name>
<feature type="signal peptide" evidence="12">
    <location>
        <begin position="1"/>
        <end position="22"/>
    </location>
</feature>
<feature type="chain" id="PRO_5006206628" description="Cadherin domain-containing protein" evidence="12">
    <location>
        <begin position="23"/>
        <end position="187"/>
    </location>
</feature>
<dbReference type="EMBL" id="LMAW01002601">
    <property type="protein sequence ID" value="KQK79220.1"/>
    <property type="molecule type" value="Genomic_DNA"/>
</dbReference>
<organism evidence="14 15">
    <name type="scientific">Amazona aestiva</name>
    <name type="common">Blue-fronted Amazon parrot</name>
    <dbReference type="NCBI Taxonomy" id="12930"/>
    <lineage>
        <taxon>Eukaryota</taxon>
        <taxon>Metazoa</taxon>
        <taxon>Chordata</taxon>
        <taxon>Craniata</taxon>
        <taxon>Vertebrata</taxon>
        <taxon>Euteleostomi</taxon>
        <taxon>Archelosauria</taxon>
        <taxon>Archosauria</taxon>
        <taxon>Dinosauria</taxon>
        <taxon>Saurischia</taxon>
        <taxon>Theropoda</taxon>
        <taxon>Coelurosauria</taxon>
        <taxon>Aves</taxon>
        <taxon>Neognathae</taxon>
        <taxon>Neoaves</taxon>
        <taxon>Telluraves</taxon>
        <taxon>Australaves</taxon>
        <taxon>Psittaciformes</taxon>
        <taxon>Psittacidae</taxon>
        <taxon>Amazona</taxon>
    </lineage>
</organism>
<evidence type="ECO:0000256" key="5">
    <source>
        <dbReference type="ARBA" id="ARBA00022737"/>
    </source>
</evidence>
<dbReference type="GO" id="GO:0007156">
    <property type="term" value="P:homophilic cell adhesion via plasma membrane adhesion molecules"/>
    <property type="evidence" value="ECO:0007669"/>
    <property type="project" value="InterPro"/>
</dbReference>
<dbReference type="Pfam" id="PF08266">
    <property type="entry name" value="Cadherin_2"/>
    <property type="match status" value="1"/>
</dbReference>
<evidence type="ECO:0000313" key="14">
    <source>
        <dbReference type="EMBL" id="KQK79220.1"/>
    </source>
</evidence>
<reference evidence="14 15" key="1">
    <citation type="submission" date="2015-10" db="EMBL/GenBank/DDBJ databases">
        <authorList>
            <person name="Gilbert D.G."/>
        </authorList>
    </citation>
    <scope>NUCLEOTIDE SEQUENCE [LARGE SCALE GENOMIC DNA]</scope>
    <source>
        <strain evidence="14">FVVF132</strain>
    </source>
</reference>
<comment type="subcellular location">
    <subcellularLocation>
        <location evidence="1">Cell membrane</location>
        <topology evidence="1">Single-pass type I membrane protein</topology>
    </subcellularLocation>
</comment>
<dbReference type="FunFam" id="2.60.40.60:FF:000004">
    <property type="entry name" value="Protocadherin 1 gamma 2"/>
    <property type="match status" value="1"/>
</dbReference>
<evidence type="ECO:0000313" key="15">
    <source>
        <dbReference type="Proteomes" id="UP000051836"/>
    </source>
</evidence>
<evidence type="ECO:0000256" key="1">
    <source>
        <dbReference type="ARBA" id="ARBA00004251"/>
    </source>
</evidence>
<keyword evidence="7" id="KW-0130">Cell adhesion</keyword>
<evidence type="ECO:0000256" key="9">
    <source>
        <dbReference type="ARBA" id="ARBA00023136"/>
    </source>
</evidence>
<protein>
    <recommendedName>
        <fullName evidence="13">Cadherin domain-containing protein</fullName>
    </recommendedName>
</protein>
<evidence type="ECO:0000256" key="6">
    <source>
        <dbReference type="ARBA" id="ARBA00022837"/>
    </source>
</evidence>
<evidence type="ECO:0000256" key="2">
    <source>
        <dbReference type="ARBA" id="ARBA00022475"/>
    </source>
</evidence>
<comment type="caution">
    <text evidence="14">The sequence shown here is derived from an EMBL/GenBank/DDBJ whole genome shotgun (WGS) entry which is preliminary data.</text>
</comment>
<dbReference type="GO" id="GO:0005509">
    <property type="term" value="F:calcium ion binding"/>
    <property type="evidence" value="ECO:0007669"/>
    <property type="project" value="UniProtKB-UniRule"/>
</dbReference>
<keyword evidence="10" id="KW-0325">Glycoprotein</keyword>
<evidence type="ECO:0000256" key="8">
    <source>
        <dbReference type="ARBA" id="ARBA00022989"/>
    </source>
</evidence>
<evidence type="ECO:0000256" key="12">
    <source>
        <dbReference type="SAM" id="SignalP"/>
    </source>
</evidence>